<gene>
    <name evidence="2" type="ORF">Q605_AUC00733G0003</name>
</gene>
<feature type="region of interest" description="Disordered" evidence="1">
    <location>
        <begin position="1"/>
        <end position="30"/>
    </location>
</feature>
<reference evidence="2 3" key="1">
    <citation type="submission" date="2013-12" db="EMBL/GenBank/DDBJ databases">
        <title>A Varibaculum cambriense genome reconstructed from a premature infant gut community with otherwise low bacterial novelty that shifts toward anaerobic metabolism during the third week of life.</title>
        <authorList>
            <person name="Brown C.T."/>
            <person name="Sharon I."/>
            <person name="Thomas B.C."/>
            <person name="Castelle C.J."/>
            <person name="Morowitz M.J."/>
            <person name="Banfield J.F."/>
        </authorList>
    </citation>
    <scope>NUCLEOTIDE SEQUENCE [LARGE SCALE GENOMIC DNA]</scope>
    <source>
        <strain evidence="3">DORA_12</strain>
    </source>
</reference>
<protein>
    <submittedName>
        <fullName evidence="2">Uncharacterized protein</fullName>
    </submittedName>
</protein>
<feature type="compositionally biased region" description="Basic and acidic residues" evidence="1">
    <location>
        <begin position="8"/>
        <end position="30"/>
    </location>
</feature>
<feature type="non-terminal residue" evidence="2">
    <location>
        <position position="1"/>
    </location>
</feature>
<comment type="caution">
    <text evidence="2">The sequence shown here is derived from an EMBL/GenBank/DDBJ whole genome shotgun (WGS) entry which is preliminary data.</text>
</comment>
<organism evidence="2 3">
    <name type="scientific">Actinomyces urogenitalis DORA_12</name>
    <dbReference type="NCBI Taxonomy" id="1403939"/>
    <lineage>
        <taxon>Bacteria</taxon>
        <taxon>Bacillati</taxon>
        <taxon>Actinomycetota</taxon>
        <taxon>Actinomycetes</taxon>
        <taxon>Actinomycetales</taxon>
        <taxon>Actinomycetaceae</taxon>
        <taxon>Actinomyces</taxon>
    </lineage>
</organism>
<dbReference type="EMBL" id="AZLV01000733">
    <property type="protein sequence ID" value="ETJ04183.1"/>
    <property type="molecule type" value="Genomic_DNA"/>
</dbReference>
<accession>W1VDT1</accession>
<evidence type="ECO:0000256" key="1">
    <source>
        <dbReference type="SAM" id="MobiDB-lite"/>
    </source>
</evidence>
<dbReference type="AlphaFoldDB" id="W1VDT1"/>
<proteinExistence type="predicted"/>
<dbReference type="Proteomes" id="UP000018852">
    <property type="component" value="Unassembled WGS sequence"/>
</dbReference>
<name>W1VDT1_9ACTO</name>
<sequence length="30" mass="3376">PGLIQTGPDRRLLHHTIDTKDFTSGTRRAD</sequence>
<evidence type="ECO:0000313" key="2">
    <source>
        <dbReference type="EMBL" id="ETJ04183.1"/>
    </source>
</evidence>
<evidence type="ECO:0000313" key="3">
    <source>
        <dbReference type="Proteomes" id="UP000018852"/>
    </source>
</evidence>